<evidence type="ECO:0000256" key="1">
    <source>
        <dbReference type="SAM" id="Coils"/>
    </source>
</evidence>
<evidence type="ECO:0000256" key="3">
    <source>
        <dbReference type="SAM" id="Phobius"/>
    </source>
</evidence>
<proteinExistence type="predicted"/>
<sequence length="681" mass="75818">MNNIAFSVRESCCTKFDFMESSNWALLISPSQRLNGADLYNCSYKRHIPNSHGLANDFEKNEATLIAEGAAKSTRLFRNNMRMLQRRNVRNSKVSPTTAATTVTAAVIKSEVPRFALMKVSEEDEEEVAEVKEDESEALMESPSPNNWLSREAFLSYHTLIKSVALEDPSHHVCDAVTKRSREQLALPETLLSQTSATHTLSELKVALSTALARNARLLEQRRTQTNQYLQLQRQADSLSAELDASVDTLRHQRTRWEAEKLRSSLEARELRQQLAEALAALQTASQRSSNSTDPVNRDNGRQSEGCDLCEQRNLEVSALRIAVERLEGEMARQRRGAEQEAAQLAVQLADAAAENRSLRLQLSRYGNTVFSNSASSTSEGEVEDSCINCRRLQQLVDVLQAKRGVGGVAPQSDVGHCEAATQIECMDGNFPSKNEAEDTSLFELLESGGQVDGLAAAHLEKYPAETLEPQRGRKSPSPSPPPTSPHSSDAPVDVSRLLERLRVLEAEVEFSADQLKASNDEFLQLRERLTTATVEKAHLKATLDGLDDQVNQLEAVLFERTEELRKCQADLSHYQKPQSCVLKLQDDIEALATSPPRTVLRQTSSHCKEALVSYVVRAVNYFNGPTVAKLSYKWSTMNVRVVKAIDYRLVGSRGPRVVLFLVLLIYLSFLHLLLANCLLQ</sequence>
<gene>
    <name evidence="4" type="ORF">TcWFU_006714</name>
</gene>
<protein>
    <recommendedName>
        <fullName evidence="6">Golgin-84</fullName>
    </recommendedName>
</protein>
<dbReference type="Proteomes" id="UP001651158">
    <property type="component" value="Unassembled WGS sequence"/>
</dbReference>
<name>A0ABR4QB75_9CEST</name>
<accession>A0ABR4QB75</accession>
<keyword evidence="3" id="KW-0472">Membrane</keyword>
<evidence type="ECO:0000256" key="2">
    <source>
        <dbReference type="SAM" id="MobiDB-lite"/>
    </source>
</evidence>
<feature type="region of interest" description="Disordered" evidence="2">
    <location>
        <begin position="282"/>
        <end position="307"/>
    </location>
</feature>
<feature type="coiled-coil region" evidence="1">
    <location>
        <begin position="324"/>
        <end position="362"/>
    </location>
</feature>
<feature type="coiled-coil region" evidence="1">
    <location>
        <begin position="495"/>
        <end position="557"/>
    </location>
</feature>
<keyword evidence="1" id="KW-0175">Coiled coil</keyword>
<feature type="transmembrane region" description="Helical" evidence="3">
    <location>
        <begin position="658"/>
        <end position="680"/>
    </location>
</feature>
<comment type="caution">
    <text evidence="4">The sequence shown here is derived from an EMBL/GenBank/DDBJ whole genome shotgun (WGS) entry which is preliminary data.</text>
</comment>
<reference evidence="4 5" key="1">
    <citation type="journal article" date="2022" name="Front. Cell. Infect. Microbiol.">
        <title>The Genomes of Two Strains of Taenia crassiceps the Animal Model for the Study of Human Cysticercosis.</title>
        <authorList>
            <person name="Bobes R.J."/>
            <person name="Estrada K."/>
            <person name="Rios-Valencia D.G."/>
            <person name="Calderon-Gallegos A."/>
            <person name="de la Torre P."/>
            <person name="Carrero J.C."/>
            <person name="Sanchez-Flores A."/>
            <person name="Laclette J.P."/>
        </authorList>
    </citation>
    <scope>NUCLEOTIDE SEQUENCE [LARGE SCALE GENOMIC DNA]</scope>
    <source>
        <strain evidence="4">WFUcys</strain>
    </source>
</reference>
<keyword evidence="5" id="KW-1185">Reference proteome</keyword>
<feature type="coiled-coil region" evidence="1">
    <location>
        <begin position="215"/>
        <end position="242"/>
    </location>
</feature>
<keyword evidence="3" id="KW-0812">Transmembrane</keyword>
<evidence type="ECO:0000313" key="5">
    <source>
        <dbReference type="Proteomes" id="UP001651158"/>
    </source>
</evidence>
<keyword evidence="3" id="KW-1133">Transmembrane helix</keyword>
<evidence type="ECO:0000313" key="4">
    <source>
        <dbReference type="EMBL" id="KAL5106949.1"/>
    </source>
</evidence>
<organism evidence="4 5">
    <name type="scientific">Taenia crassiceps</name>
    <dbReference type="NCBI Taxonomy" id="6207"/>
    <lineage>
        <taxon>Eukaryota</taxon>
        <taxon>Metazoa</taxon>
        <taxon>Spiralia</taxon>
        <taxon>Lophotrochozoa</taxon>
        <taxon>Platyhelminthes</taxon>
        <taxon>Cestoda</taxon>
        <taxon>Eucestoda</taxon>
        <taxon>Cyclophyllidea</taxon>
        <taxon>Taeniidae</taxon>
        <taxon>Taenia</taxon>
    </lineage>
</organism>
<dbReference type="EMBL" id="JAKROA010000005">
    <property type="protein sequence ID" value="KAL5106949.1"/>
    <property type="molecule type" value="Genomic_DNA"/>
</dbReference>
<feature type="compositionally biased region" description="Polar residues" evidence="2">
    <location>
        <begin position="284"/>
        <end position="295"/>
    </location>
</feature>
<evidence type="ECO:0008006" key="6">
    <source>
        <dbReference type="Google" id="ProtNLM"/>
    </source>
</evidence>
<feature type="region of interest" description="Disordered" evidence="2">
    <location>
        <begin position="465"/>
        <end position="493"/>
    </location>
</feature>